<dbReference type="EMBL" id="AZFX01000080">
    <property type="protein sequence ID" value="KRM08624.1"/>
    <property type="molecule type" value="Genomic_DNA"/>
</dbReference>
<dbReference type="PATRIC" id="fig|1423735.3.peg.372"/>
<reference evidence="2 3" key="1">
    <citation type="journal article" date="2015" name="Genome Announc.">
        <title>Expanding the biotechnology potential of lactobacilli through comparative genomics of 213 strains and associated genera.</title>
        <authorList>
            <person name="Sun Z."/>
            <person name="Harris H.M."/>
            <person name="McCann A."/>
            <person name="Guo C."/>
            <person name="Argimon S."/>
            <person name="Zhang W."/>
            <person name="Yang X."/>
            <person name="Jeffery I.B."/>
            <person name="Cooney J.C."/>
            <person name="Kagawa T.F."/>
            <person name="Liu W."/>
            <person name="Song Y."/>
            <person name="Salvetti E."/>
            <person name="Wrobel A."/>
            <person name="Rasinkangas P."/>
            <person name="Parkhill J."/>
            <person name="Rea M.C."/>
            <person name="O'Sullivan O."/>
            <person name="Ritari J."/>
            <person name="Douillard F.P."/>
            <person name="Paul Ross R."/>
            <person name="Yang R."/>
            <person name="Briner A.E."/>
            <person name="Felis G.E."/>
            <person name="de Vos W.M."/>
            <person name="Barrangou R."/>
            <person name="Klaenhammer T.R."/>
            <person name="Caufield P.W."/>
            <person name="Cui Y."/>
            <person name="Zhang H."/>
            <person name="O'Toole P.W."/>
        </authorList>
    </citation>
    <scope>NUCLEOTIDE SEQUENCE [LARGE SCALE GENOMIC DNA]</scope>
    <source>
        <strain evidence="2 3">DSM 17758</strain>
    </source>
</reference>
<comment type="caution">
    <text evidence="2">The sequence shown here is derived from an EMBL/GenBank/DDBJ whole genome shotgun (WGS) entry which is preliminary data.</text>
</comment>
<name>A0A0R1VS95_9LACO</name>
<evidence type="ECO:0000313" key="3">
    <source>
        <dbReference type="Proteomes" id="UP000051315"/>
    </source>
</evidence>
<dbReference type="Pfam" id="PF14501">
    <property type="entry name" value="HATPase_c_5"/>
    <property type="match status" value="1"/>
</dbReference>
<dbReference type="STRING" id="1423735.FC15_GL000360"/>
<dbReference type="AlphaFoldDB" id="A0A0R1VS95"/>
<dbReference type="CDD" id="cd16935">
    <property type="entry name" value="HATPase_AgrC-ComD-like"/>
    <property type="match status" value="1"/>
</dbReference>
<protein>
    <submittedName>
        <fullName evidence="2">Signal transduction protein with a C-terminal HATPase domain</fullName>
    </submittedName>
</protein>
<gene>
    <name evidence="2" type="ORF">FC15_GL000360</name>
</gene>
<dbReference type="InterPro" id="IPR036890">
    <property type="entry name" value="HATPase_C_sf"/>
</dbReference>
<dbReference type="PANTHER" id="PTHR40448:SF1">
    <property type="entry name" value="TWO-COMPONENT SENSOR HISTIDINE KINASE"/>
    <property type="match status" value="1"/>
</dbReference>
<dbReference type="GO" id="GO:0042802">
    <property type="term" value="F:identical protein binding"/>
    <property type="evidence" value="ECO:0007669"/>
    <property type="project" value="TreeGrafter"/>
</dbReference>
<evidence type="ECO:0000259" key="1">
    <source>
        <dbReference type="Pfam" id="PF14501"/>
    </source>
</evidence>
<organism evidence="2 3">
    <name type="scientific">Lapidilactobacillus concavus DSM 17758</name>
    <dbReference type="NCBI Taxonomy" id="1423735"/>
    <lineage>
        <taxon>Bacteria</taxon>
        <taxon>Bacillati</taxon>
        <taxon>Bacillota</taxon>
        <taxon>Bacilli</taxon>
        <taxon>Lactobacillales</taxon>
        <taxon>Lactobacillaceae</taxon>
        <taxon>Lapidilactobacillus</taxon>
    </lineage>
</organism>
<proteinExistence type="predicted"/>
<keyword evidence="3" id="KW-1185">Reference proteome</keyword>
<sequence>MDAVVNSKLTLAERLDVETNVKVFVGTQPLIHDVDLVVIIGNLMDNALEAIAEQNSDEQRLLRVYISILKQQLYISITNSRSADQIIDPEYASTKNDKRGLGIRRINHLVDSYDGMINRQYQPGVFVTEILLPLTTIHAAK</sequence>
<evidence type="ECO:0000313" key="2">
    <source>
        <dbReference type="EMBL" id="KRM08624.1"/>
    </source>
</evidence>
<dbReference type="Gene3D" id="3.30.565.10">
    <property type="entry name" value="Histidine kinase-like ATPase, C-terminal domain"/>
    <property type="match status" value="1"/>
</dbReference>
<accession>A0A0R1VS95</accession>
<feature type="domain" description="Sensor histidine kinase NatK-like C-terminal" evidence="1">
    <location>
        <begin position="33"/>
        <end position="133"/>
    </location>
</feature>
<dbReference type="PANTHER" id="PTHR40448">
    <property type="entry name" value="TWO-COMPONENT SENSOR HISTIDINE KINASE"/>
    <property type="match status" value="1"/>
</dbReference>
<dbReference type="Proteomes" id="UP000051315">
    <property type="component" value="Unassembled WGS sequence"/>
</dbReference>
<dbReference type="InterPro" id="IPR032834">
    <property type="entry name" value="NatK-like_C"/>
</dbReference>
<dbReference type="SUPFAM" id="SSF55874">
    <property type="entry name" value="ATPase domain of HSP90 chaperone/DNA topoisomerase II/histidine kinase"/>
    <property type="match status" value="1"/>
</dbReference>